<protein>
    <submittedName>
        <fullName evidence="2">Uncharacterized protein</fullName>
    </submittedName>
</protein>
<organism evidence="2">
    <name type="scientific">marine sediment metagenome</name>
    <dbReference type="NCBI Taxonomy" id="412755"/>
    <lineage>
        <taxon>unclassified sequences</taxon>
        <taxon>metagenomes</taxon>
        <taxon>ecological metagenomes</taxon>
    </lineage>
</organism>
<gene>
    <name evidence="2" type="ORF">S06H3_00856</name>
</gene>
<sequence length="121" mass="12949">MRGKVSGEANPGAASHVQLRPVNQPEGELGPEQPNPVSVKCPGCSQLLDITGKNLGSQIICPVCHAELAIFDPKAAVEPMRPPEGEGGYNESWNGYQWVKNEEGEGAESHISRGHKRNPAQ</sequence>
<name>X1LKR7_9ZZZZ</name>
<feature type="compositionally biased region" description="Basic and acidic residues" evidence="1">
    <location>
        <begin position="100"/>
        <end position="111"/>
    </location>
</feature>
<comment type="caution">
    <text evidence="2">The sequence shown here is derived from an EMBL/GenBank/DDBJ whole genome shotgun (WGS) entry which is preliminary data.</text>
</comment>
<feature type="compositionally biased region" description="Basic residues" evidence="1">
    <location>
        <begin position="112"/>
        <end position="121"/>
    </location>
</feature>
<dbReference type="EMBL" id="BARV01000186">
    <property type="protein sequence ID" value="GAH94728.1"/>
    <property type="molecule type" value="Genomic_DNA"/>
</dbReference>
<evidence type="ECO:0000313" key="2">
    <source>
        <dbReference type="EMBL" id="GAH94728.1"/>
    </source>
</evidence>
<feature type="region of interest" description="Disordered" evidence="1">
    <location>
        <begin position="1"/>
        <end position="37"/>
    </location>
</feature>
<accession>X1LKR7</accession>
<reference evidence="2" key="1">
    <citation type="journal article" date="2014" name="Front. Microbiol.">
        <title>High frequency of phylogenetically diverse reductive dehalogenase-homologous genes in deep subseafloor sedimentary metagenomes.</title>
        <authorList>
            <person name="Kawai M."/>
            <person name="Futagami T."/>
            <person name="Toyoda A."/>
            <person name="Takaki Y."/>
            <person name="Nishi S."/>
            <person name="Hori S."/>
            <person name="Arai W."/>
            <person name="Tsubouchi T."/>
            <person name="Morono Y."/>
            <person name="Uchiyama I."/>
            <person name="Ito T."/>
            <person name="Fujiyama A."/>
            <person name="Inagaki F."/>
            <person name="Takami H."/>
        </authorList>
    </citation>
    <scope>NUCLEOTIDE SEQUENCE</scope>
    <source>
        <strain evidence="2">Expedition CK06-06</strain>
    </source>
</reference>
<proteinExistence type="predicted"/>
<dbReference type="AlphaFoldDB" id="X1LKR7"/>
<feature type="region of interest" description="Disordered" evidence="1">
    <location>
        <begin position="100"/>
        <end position="121"/>
    </location>
</feature>
<evidence type="ECO:0000256" key="1">
    <source>
        <dbReference type="SAM" id="MobiDB-lite"/>
    </source>
</evidence>
<dbReference type="Gene3D" id="2.20.28.160">
    <property type="match status" value="1"/>
</dbReference>